<name>M0QRX5_DESRO</name>
<dbReference type="GO" id="GO:0005615">
    <property type="term" value="C:extracellular space"/>
    <property type="evidence" value="ECO:0007669"/>
    <property type="project" value="TreeGrafter"/>
</dbReference>
<keyword evidence="5" id="KW-1015">Disulfide bond</keyword>
<comment type="subcellular location">
    <subcellularLocation>
        <location evidence="1">Secreted</location>
    </subcellularLocation>
</comment>
<dbReference type="Pfam" id="PF00014">
    <property type="entry name" value="Kunitz_BPTI"/>
    <property type="match status" value="1"/>
</dbReference>
<dbReference type="SUPFAM" id="SSF57362">
    <property type="entry name" value="BPTI-like"/>
    <property type="match status" value="1"/>
</dbReference>
<evidence type="ECO:0000256" key="1">
    <source>
        <dbReference type="ARBA" id="ARBA00004613"/>
    </source>
</evidence>
<keyword evidence="6" id="KW-0732">Signal</keyword>
<feature type="signal peptide" evidence="6">
    <location>
        <begin position="1"/>
        <end position="24"/>
    </location>
</feature>
<dbReference type="PROSITE" id="PS00280">
    <property type="entry name" value="BPTI_KUNITZ_1"/>
    <property type="match status" value="1"/>
</dbReference>
<dbReference type="InterPro" id="IPR020901">
    <property type="entry name" value="Prtase_inh_Kunz-CS"/>
</dbReference>
<dbReference type="SMART" id="SM00131">
    <property type="entry name" value="KU"/>
    <property type="match status" value="1"/>
</dbReference>
<keyword evidence="3" id="KW-0646">Protease inhibitor</keyword>
<proteinExistence type="evidence at transcript level"/>
<dbReference type="InterPro" id="IPR002223">
    <property type="entry name" value="Kunitz_BPTI"/>
</dbReference>
<keyword evidence="4" id="KW-0722">Serine protease inhibitor</keyword>
<accession>M0QRX5</accession>
<evidence type="ECO:0000256" key="6">
    <source>
        <dbReference type="SAM" id="SignalP"/>
    </source>
</evidence>
<dbReference type="CDD" id="cd22614">
    <property type="entry name" value="Kunitz_TFPI1_2-like"/>
    <property type="match status" value="1"/>
</dbReference>
<dbReference type="MEROPS" id="I02.012"/>
<dbReference type="EMBL" id="GAEE01000023">
    <property type="protein sequence ID" value="JAA65100.1"/>
    <property type="molecule type" value="mRNA"/>
</dbReference>
<keyword evidence="2" id="KW-0964">Secreted</keyword>
<evidence type="ECO:0000313" key="8">
    <source>
        <dbReference type="EMBL" id="JAA65100.1"/>
    </source>
</evidence>
<dbReference type="PROSITE" id="PS50279">
    <property type="entry name" value="BPTI_KUNITZ_2"/>
    <property type="match status" value="1"/>
</dbReference>
<dbReference type="FunFam" id="4.10.410.10:FF:000012">
    <property type="entry name" value="Tissue factor pathway inhibitor"/>
    <property type="match status" value="1"/>
</dbReference>
<organism evidence="8">
    <name type="scientific">Desmodus rotundus</name>
    <name type="common">Vampire bat</name>
    <dbReference type="NCBI Taxonomy" id="9430"/>
    <lineage>
        <taxon>Eukaryota</taxon>
        <taxon>Metazoa</taxon>
        <taxon>Chordata</taxon>
        <taxon>Craniata</taxon>
        <taxon>Vertebrata</taxon>
        <taxon>Euteleostomi</taxon>
        <taxon>Mammalia</taxon>
        <taxon>Eutheria</taxon>
        <taxon>Laurasiatheria</taxon>
        <taxon>Chiroptera</taxon>
        <taxon>Yangochiroptera</taxon>
        <taxon>Phyllostomidae</taxon>
        <taxon>Desmodontinae</taxon>
        <taxon>Desmodus</taxon>
    </lineage>
</organism>
<evidence type="ECO:0000259" key="7">
    <source>
        <dbReference type="PROSITE" id="PS50279"/>
    </source>
</evidence>
<dbReference type="GO" id="GO:0004867">
    <property type="term" value="F:serine-type endopeptidase inhibitor activity"/>
    <property type="evidence" value="ECO:0007669"/>
    <property type="project" value="UniProtKB-KW"/>
</dbReference>
<dbReference type="InterPro" id="IPR036880">
    <property type="entry name" value="Kunitz_BPTI_sf"/>
</dbReference>
<evidence type="ECO:0000256" key="4">
    <source>
        <dbReference type="ARBA" id="ARBA00022900"/>
    </source>
</evidence>
<dbReference type="InterPro" id="IPR050098">
    <property type="entry name" value="TFPI/VKTCI-like"/>
</dbReference>
<dbReference type="PRINTS" id="PR00759">
    <property type="entry name" value="BASICPTASE"/>
</dbReference>
<feature type="chain" id="PRO_5004003645" evidence="6">
    <location>
        <begin position="25"/>
        <end position="126"/>
    </location>
</feature>
<evidence type="ECO:0000256" key="2">
    <source>
        <dbReference type="ARBA" id="ARBA00022525"/>
    </source>
</evidence>
<feature type="domain" description="BPTI/Kunitz inhibitor" evidence="7">
    <location>
        <begin position="36"/>
        <end position="86"/>
    </location>
</feature>
<reference evidence="8" key="1">
    <citation type="submission" date="2012-09" db="EMBL/GenBank/DDBJ databases">
        <title>Molecular phylogeny and evolution of the proteins encoded by the common vampire bat (Desmodus rotundus) submaxillary glands.</title>
        <authorList>
            <person name="Fry B.G."/>
        </authorList>
    </citation>
    <scope>NUCLEOTIDE SEQUENCE</scope>
    <source>
        <tissue evidence="8">Submaxillary gland anterior lobe</tissue>
    </source>
</reference>
<sequence>MKIKPIFGVSVCLLLTCASLPLNAEEDEYSNIPGFCLLGEEPGPCRGYITRYFYNNQSEKCDKFKYGGCLGNLNNFESLEECKNTCENPLNSTSTPPVPVPMTPHSPLSKLGKKFFLIGARKILSY</sequence>
<evidence type="ECO:0000256" key="5">
    <source>
        <dbReference type="ARBA" id="ARBA00023157"/>
    </source>
</evidence>
<dbReference type="Gene3D" id="4.10.410.10">
    <property type="entry name" value="Pancreatic trypsin inhibitor Kunitz domain"/>
    <property type="match status" value="1"/>
</dbReference>
<evidence type="ECO:0000256" key="3">
    <source>
        <dbReference type="ARBA" id="ARBA00022690"/>
    </source>
</evidence>
<dbReference type="PANTHER" id="PTHR10083:SF328">
    <property type="entry name" value="TISSUE FACTOR PATHWAY INHIBITOR"/>
    <property type="match status" value="1"/>
</dbReference>
<protein>
    <submittedName>
        <fullName evidence="8">Kunitz-Dr4</fullName>
    </submittedName>
</protein>
<dbReference type="PANTHER" id="PTHR10083">
    <property type="entry name" value="KUNITZ-TYPE PROTEASE INHIBITOR-RELATED"/>
    <property type="match status" value="1"/>
</dbReference>
<dbReference type="AlphaFoldDB" id="M0QRX5"/>